<evidence type="ECO:0000313" key="2">
    <source>
        <dbReference type="EMBL" id="KAK4823584.1"/>
    </source>
</evidence>
<dbReference type="EMBL" id="JAUNZN010000003">
    <property type="protein sequence ID" value="KAK4823584.1"/>
    <property type="molecule type" value="Genomic_DNA"/>
</dbReference>
<keyword evidence="3" id="KW-1185">Reference proteome</keyword>
<feature type="compositionally biased region" description="Low complexity" evidence="1">
    <location>
        <begin position="311"/>
        <end position="324"/>
    </location>
</feature>
<reference evidence="2 3" key="1">
    <citation type="journal article" date="2023" name="J. Hered.">
        <title>Chromosome-level genome of the wood stork (Mycteria americana) provides insight into avian chromosome evolution.</title>
        <authorList>
            <person name="Flamio R. Jr."/>
            <person name="Ramstad K.M."/>
        </authorList>
    </citation>
    <scope>NUCLEOTIDE SEQUENCE [LARGE SCALE GENOMIC DNA]</scope>
    <source>
        <strain evidence="2">JAX WOST 10</strain>
    </source>
</reference>
<accession>A0AAN7NEW0</accession>
<protein>
    <submittedName>
        <fullName evidence="2">Uncharacterized protein</fullName>
    </submittedName>
</protein>
<feature type="region of interest" description="Disordered" evidence="1">
    <location>
        <begin position="311"/>
        <end position="350"/>
    </location>
</feature>
<evidence type="ECO:0000256" key="1">
    <source>
        <dbReference type="SAM" id="MobiDB-lite"/>
    </source>
</evidence>
<organism evidence="2 3">
    <name type="scientific">Mycteria americana</name>
    <name type="common">Wood stork</name>
    <dbReference type="NCBI Taxonomy" id="33587"/>
    <lineage>
        <taxon>Eukaryota</taxon>
        <taxon>Metazoa</taxon>
        <taxon>Chordata</taxon>
        <taxon>Craniata</taxon>
        <taxon>Vertebrata</taxon>
        <taxon>Euteleostomi</taxon>
        <taxon>Archelosauria</taxon>
        <taxon>Archosauria</taxon>
        <taxon>Dinosauria</taxon>
        <taxon>Saurischia</taxon>
        <taxon>Theropoda</taxon>
        <taxon>Coelurosauria</taxon>
        <taxon>Aves</taxon>
        <taxon>Neognathae</taxon>
        <taxon>Neoaves</taxon>
        <taxon>Aequornithes</taxon>
        <taxon>Ciconiiformes</taxon>
        <taxon>Ciconiidae</taxon>
        <taxon>Mycteria</taxon>
    </lineage>
</organism>
<evidence type="ECO:0000313" key="3">
    <source>
        <dbReference type="Proteomes" id="UP001333110"/>
    </source>
</evidence>
<dbReference type="AlphaFoldDB" id="A0AAN7NEW0"/>
<comment type="caution">
    <text evidence="2">The sequence shown here is derived from an EMBL/GenBank/DDBJ whole genome shotgun (WGS) entry which is preliminary data.</text>
</comment>
<dbReference type="Proteomes" id="UP001333110">
    <property type="component" value="Unassembled WGS sequence"/>
</dbReference>
<name>A0AAN7NEW0_MYCAM</name>
<gene>
    <name evidence="2" type="ORF">QYF61_003770</name>
</gene>
<feature type="non-terminal residue" evidence="2">
    <location>
        <position position="350"/>
    </location>
</feature>
<sequence>MRLRSRPLLNRIVLRPFLAAFASSTFKKGRKQMLQSQEVHRIPVNPFLQPLKVLLNGSTITWYISHSSQFRMVCKLAGGALSPIIQIFIKDVKQYWPYYQSLGYTTRDLLPTGLCTADHNPICPADQPVLNLIVRLSNPRFISLSMRMLWETGSKALLKAALNPFITQSVLILMIALIQVQDLALGLELHEVHVGQLLKPVKVPLDGIPSLKQINYTTRLGVTCKLAEGALNPTVLSLIKIFNITSPNTDPRDNAIISQYWASLSDILHHESLKQTSNFPNSLSEYFDRVKAGFDTHQGNKCSRECTGVATEQGKGQQQTTAKTTHQDKNASFKSGPEGIKGGIGRVAGH</sequence>
<proteinExistence type="predicted"/>
<feature type="compositionally biased region" description="Gly residues" evidence="1">
    <location>
        <begin position="339"/>
        <end position="350"/>
    </location>
</feature>